<accession>A0A7J7LBX3</accession>
<evidence type="ECO:0000313" key="2">
    <source>
        <dbReference type="EMBL" id="KAF6140115.1"/>
    </source>
</evidence>
<keyword evidence="1" id="KW-0812">Transmembrane</keyword>
<dbReference type="AlphaFoldDB" id="A0A7J7LBX3"/>
<gene>
    <name evidence="2" type="ORF">GIB67_028921</name>
</gene>
<evidence type="ECO:0000313" key="3">
    <source>
        <dbReference type="Proteomes" id="UP000541444"/>
    </source>
</evidence>
<reference evidence="2 3" key="1">
    <citation type="journal article" date="2020" name="IScience">
        <title>Genome Sequencing of the Endangered Kingdonia uniflora (Circaeasteraceae, Ranunculales) Reveals Potential Mechanisms of Evolutionary Specialization.</title>
        <authorList>
            <person name="Sun Y."/>
            <person name="Deng T."/>
            <person name="Zhang A."/>
            <person name="Moore M.J."/>
            <person name="Landis J.B."/>
            <person name="Lin N."/>
            <person name="Zhang H."/>
            <person name="Zhang X."/>
            <person name="Huang J."/>
            <person name="Zhang X."/>
            <person name="Sun H."/>
            <person name="Wang H."/>
        </authorList>
    </citation>
    <scope>NUCLEOTIDE SEQUENCE [LARGE SCALE GENOMIC DNA]</scope>
    <source>
        <strain evidence="2">TB1705</strain>
        <tissue evidence="2">Leaf</tissue>
    </source>
</reference>
<evidence type="ECO:0000256" key="1">
    <source>
        <dbReference type="SAM" id="Phobius"/>
    </source>
</evidence>
<keyword evidence="1" id="KW-0472">Membrane</keyword>
<protein>
    <submittedName>
        <fullName evidence="2">Uncharacterized protein</fullName>
    </submittedName>
</protein>
<feature type="transmembrane region" description="Helical" evidence="1">
    <location>
        <begin position="6"/>
        <end position="33"/>
    </location>
</feature>
<proteinExistence type="predicted"/>
<keyword evidence="1" id="KW-1133">Transmembrane helix</keyword>
<name>A0A7J7LBX3_9MAGN</name>
<feature type="non-terminal residue" evidence="2">
    <location>
        <position position="1"/>
    </location>
</feature>
<organism evidence="2 3">
    <name type="scientific">Kingdonia uniflora</name>
    <dbReference type="NCBI Taxonomy" id="39325"/>
    <lineage>
        <taxon>Eukaryota</taxon>
        <taxon>Viridiplantae</taxon>
        <taxon>Streptophyta</taxon>
        <taxon>Embryophyta</taxon>
        <taxon>Tracheophyta</taxon>
        <taxon>Spermatophyta</taxon>
        <taxon>Magnoliopsida</taxon>
        <taxon>Ranunculales</taxon>
        <taxon>Circaeasteraceae</taxon>
        <taxon>Kingdonia</taxon>
    </lineage>
</organism>
<dbReference type="EMBL" id="JACGCM010002399">
    <property type="protein sequence ID" value="KAF6140115.1"/>
    <property type="molecule type" value="Genomic_DNA"/>
</dbReference>
<sequence length="53" mass="6040">MPLPVSFIIVCMKNFFILSIMTNISWCGNLVIISSKVAGLLRKRCSFCWQSGW</sequence>
<keyword evidence="3" id="KW-1185">Reference proteome</keyword>
<comment type="caution">
    <text evidence="2">The sequence shown here is derived from an EMBL/GenBank/DDBJ whole genome shotgun (WGS) entry which is preliminary data.</text>
</comment>
<dbReference type="Proteomes" id="UP000541444">
    <property type="component" value="Unassembled WGS sequence"/>
</dbReference>